<comment type="caution">
    <text evidence="1">The sequence shown here is derived from an EMBL/GenBank/DDBJ whole genome shotgun (WGS) entry which is preliminary data.</text>
</comment>
<sequence>MSHDPRCGARRRFLRNSLAALAGGYGFFGAPASLSLLNRVWAQGAGDDYRALVCVFLLGGNDGHNLVVPRGAEYALYAQRRRGLTLPQASLLPLSPQGWGGYPVGLHPAMPEMAQLFGQGRLAILGSVGALLQPVTREEHQNGSVPLPPQLFSHNDQQDFWQNLEVRSSADPTPVSGWGGRLADLVHASYNADATLSMNLSLAGTNAFQTGHVLQSIGVDTGEIRAIRSRDPDAAAAFQSFLATPQSNALADEYRRTTRRAIDDYATLATALDGVPPLTTPFPPPPEVGAPAADRFAFALGSQLRRAAELIAARATLRHRRQVFFCSLGGFDTHDAQMSDQPQLLAGLSRALAAFDAATRELGVDPSVTTFVASEFGRSLTSNGDGSDHSWGNHLFVLGGGVRGGRIYGSMPDLAAASADFTWDGHLLPRIAVDQYGATLARWFGVTDATALDTIFPNLHAFAQGDLGFMQA</sequence>
<accession>A0A4R2IE68</accession>
<gene>
    <name evidence="1" type="ORF">EV148_101321</name>
</gene>
<dbReference type="RefSeq" id="WP_131992479.1">
    <property type="nucleotide sequence ID" value="NZ_SLWQ01000001.1"/>
</dbReference>
<organism evidence="1 2">
    <name type="scientific">Dokdonella fugitiva</name>
    <dbReference type="NCBI Taxonomy" id="328517"/>
    <lineage>
        <taxon>Bacteria</taxon>
        <taxon>Pseudomonadati</taxon>
        <taxon>Pseudomonadota</taxon>
        <taxon>Gammaproteobacteria</taxon>
        <taxon>Lysobacterales</taxon>
        <taxon>Rhodanobacteraceae</taxon>
        <taxon>Dokdonella</taxon>
    </lineage>
</organism>
<proteinExistence type="predicted"/>
<dbReference type="InterPro" id="IPR006311">
    <property type="entry name" value="TAT_signal"/>
</dbReference>
<dbReference type="EMBL" id="SLWQ01000001">
    <property type="protein sequence ID" value="TCO42914.1"/>
    <property type="molecule type" value="Genomic_DNA"/>
</dbReference>
<reference evidence="1 2" key="1">
    <citation type="journal article" date="2015" name="Stand. Genomic Sci.">
        <title>Genomic Encyclopedia of Bacterial and Archaeal Type Strains, Phase III: the genomes of soil and plant-associated and newly described type strains.</title>
        <authorList>
            <person name="Whitman W.B."/>
            <person name="Woyke T."/>
            <person name="Klenk H.P."/>
            <person name="Zhou Y."/>
            <person name="Lilburn T.G."/>
            <person name="Beck B.J."/>
            <person name="De Vos P."/>
            <person name="Vandamme P."/>
            <person name="Eisen J.A."/>
            <person name="Garrity G."/>
            <person name="Hugenholtz P."/>
            <person name="Kyrpides N.C."/>
        </authorList>
    </citation>
    <scope>NUCLEOTIDE SEQUENCE [LARGE SCALE GENOMIC DNA]</scope>
    <source>
        <strain evidence="1 2">A3</strain>
    </source>
</reference>
<name>A0A4R2IE68_9GAMM</name>
<evidence type="ECO:0000313" key="1">
    <source>
        <dbReference type="EMBL" id="TCO42914.1"/>
    </source>
</evidence>
<dbReference type="Proteomes" id="UP000294862">
    <property type="component" value="Unassembled WGS sequence"/>
</dbReference>
<dbReference type="PROSITE" id="PS51318">
    <property type="entry name" value="TAT"/>
    <property type="match status" value="1"/>
</dbReference>
<dbReference type="AlphaFoldDB" id="A0A4R2IE68"/>
<dbReference type="OrthoDB" id="9779968at2"/>
<dbReference type="InterPro" id="IPR010869">
    <property type="entry name" value="DUF1501"/>
</dbReference>
<dbReference type="PANTHER" id="PTHR43737">
    <property type="entry name" value="BLL7424 PROTEIN"/>
    <property type="match status" value="1"/>
</dbReference>
<keyword evidence="2" id="KW-1185">Reference proteome</keyword>
<protein>
    <submittedName>
        <fullName evidence="1">Uncharacterized protein (DUF1501 family)</fullName>
    </submittedName>
</protein>
<dbReference type="PANTHER" id="PTHR43737:SF1">
    <property type="entry name" value="DUF1501 DOMAIN-CONTAINING PROTEIN"/>
    <property type="match status" value="1"/>
</dbReference>
<evidence type="ECO:0000313" key="2">
    <source>
        <dbReference type="Proteomes" id="UP000294862"/>
    </source>
</evidence>
<dbReference type="Pfam" id="PF07394">
    <property type="entry name" value="DUF1501"/>
    <property type="match status" value="1"/>
</dbReference>